<feature type="domain" description="Protein Lines C-terminal" evidence="1">
    <location>
        <begin position="632"/>
        <end position="668"/>
    </location>
</feature>
<dbReference type="PANTHER" id="PTHR16057:SF1">
    <property type="entry name" value="PROTEIN LINES HOMOLOG 1"/>
    <property type="match status" value="1"/>
</dbReference>
<dbReference type="Pfam" id="PF14695">
    <property type="entry name" value="LINES_C"/>
    <property type="match status" value="1"/>
</dbReference>
<reference evidence="3" key="1">
    <citation type="submission" date="2013-01" db="EMBL/GenBank/DDBJ databases">
        <title>Draft Genome Sequence of a Mulberry Tree, Morus notabilis C.K. Schneid.</title>
        <authorList>
            <person name="He N."/>
            <person name="Zhao S."/>
        </authorList>
    </citation>
    <scope>NUCLEOTIDE SEQUENCE</scope>
</reference>
<dbReference type="InterPro" id="IPR029415">
    <property type="entry name" value="Lines_C"/>
</dbReference>
<dbReference type="EMBL" id="KE343608">
    <property type="protein sequence ID" value="EXB37220.1"/>
    <property type="molecule type" value="Genomic_DNA"/>
</dbReference>
<name>W9QRY0_9ROSA</name>
<gene>
    <name evidence="2" type="ORF">L484_020276</name>
</gene>
<evidence type="ECO:0000259" key="1">
    <source>
        <dbReference type="Pfam" id="PF14695"/>
    </source>
</evidence>
<proteinExistence type="predicted"/>
<dbReference type="AlphaFoldDB" id="W9QRY0"/>
<protein>
    <recommendedName>
        <fullName evidence="1">Protein Lines C-terminal domain-containing protein</fullName>
    </recommendedName>
</protein>
<dbReference type="eggNOG" id="ENOG502QPY8">
    <property type="taxonomic scope" value="Eukaryota"/>
</dbReference>
<dbReference type="Proteomes" id="UP000030645">
    <property type="component" value="Unassembled WGS sequence"/>
</dbReference>
<evidence type="ECO:0000313" key="3">
    <source>
        <dbReference type="Proteomes" id="UP000030645"/>
    </source>
</evidence>
<dbReference type="PANTHER" id="PTHR16057">
    <property type="entry name" value="WINS1, 2 PROTEIN"/>
    <property type="match status" value="1"/>
</dbReference>
<dbReference type="InterPro" id="IPR024875">
    <property type="entry name" value="Protein_Lines"/>
</dbReference>
<keyword evidence="3" id="KW-1185">Reference proteome</keyword>
<accession>W9QRY0</accession>
<organism evidence="2 3">
    <name type="scientific">Morus notabilis</name>
    <dbReference type="NCBI Taxonomy" id="981085"/>
    <lineage>
        <taxon>Eukaryota</taxon>
        <taxon>Viridiplantae</taxon>
        <taxon>Streptophyta</taxon>
        <taxon>Embryophyta</taxon>
        <taxon>Tracheophyta</taxon>
        <taxon>Spermatophyta</taxon>
        <taxon>Magnoliopsida</taxon>
        <taxon>eudicotyledons</taxon>
        <taxon>Gunneridae</taxon>
        <taxon>Pentapetalae</taxon>
        <taxon>rosids</taxon>
        <taxon>fabids</taxon>
        <taxon>Rosales</taxon>
        <taxon>Moraceae</taxon>
        <taxon>Moreae</taxon>
        <taxon>Morus</taxon>
    </lineage>
</organism>
<dbReference type="STRING" id="981085.W9QRY0"/>
<evidence type="ECO:0000313" key="2">
    <source>
        <dbReference type="EMBL" id="EXB37220.1"/>
    </source>
</evidence>
<sequence length="678" mass="77062">MSGARDCDSSRLCHLIDDSLRPYRELDVASVSKEKEREILLALSKVFRQVQLLNEEVDSDNGSVAKLDCESEFSDGCESHSEENQWLSKIVTELVYLLTINSKYVQHLVGNVLVVVSEFVAAYGSKWDAFIHFLCASLELAINTLLSGSLTPSLHEADDSNSSSSSFALALKDKLKNANWSAVAGIVRVLRHILKDLAREDDVQFIIIYFDAVTSCLLNVPWDSFTELFVAPDGEAQKTSTADNLVRRFLFLGCFIQFLCSLVEQSGAVEASGGSKDKHSVVSLAIVLVPKLLSWCSGKWGDTVNKCIFQYLRYKILVLMIRLSFQTSLDCSVLVSWLQLIHNYFSQLLRQPITSLELVQNDSLEGSPFLSSISDEEVNNLSSLHVKRRAIFLLLRCSFSLINLRGSTDEKCTCGTKILCLRCNTNVELKYCGRQKGLIELSNWLQSHLPTKIFLNSEMYLQKRVDFTLSFLKLYMHEDDLLFKVLLQLLCVPFPAEEQFQKEKAALQDAEQDMLFHVSNLFNPLHYDHQVLLDYLISKDTGTSCAEYLLRCLRAVCDSWCLFVEFSMGGQWVNQSSHKKRKKLCDSTSQAEEHSVPVKKDEILASIGEECKKGYKKGGEQYRPRRKPYIEAKECLLALKVSVESLHQKNLFPYNPNVLLKRLRRFQELWVKAEQNHL</sequence>